<dbReference type="Pfam" id="PF00293">
    <property type="entry name" value="NUDIX"/>
    <property type="match status" value="1"/>
</dbReference>
<evidence type="ECO:0000256" key="14">
    <source>
        <dbReference type="ARBA" id="ARBA00030634"/>
    </source>
</evidence>
<name>A0A955L065_9BACT</name>
<evidence type="ECO:0000256" key="10">
    <source>
        <dbReference type="ARBA" id="ARBA00024596"/>
    </source>
</evidence>
<protein>
    <recommendedName>
        <fullName evidence="12">Oxidized purine nucleoside triphosphate hydrolase</fullName>
        <ecNumber evidence="11">3.6.1.56</ecNumber>
    </recommendedName>
    <alternativeName>
        <fullName evidence="16">2-hydroxy-dATP diphosphatase</fullName>
    </alternativeName>
    <alternativeName>
        <fullName evidence="15">7,8-dihydro-8-oxoguanine triphosphatase</fullName>
    </alternativeName>
    <alternativeName>
        <fullName evidence="14">8-oxo-dGTPase</fullName>
    </alternativeName>
    <alternativeName>
        <fullName evidence="17">Methylated purine nucleoside triphosphate hydrolase</fullName>
    </alternativeName>
    <alternativeName>
        <fullName evidence="13">Nucleoside diphosphate-linked moiety X motif 1</fullName>
    </alternativeName>
</protein>
<comment type="catalytic activity">
    <reaction evidence="10">
        <text>2-oxo-ATP + H2O = 2-oxo-AMP + diphosphate + H(+)</text>
        <dbReference type="Rhea" id="RHEA:67392"/>
        <dbReference type="ChEBI" id="CHEBI:15377"/>
        <dbReference type="ChEBI" id="CHEBI:15378"/>
        <dbReference type="ChEBI" id="CHEBI:33019"/>
        <dbReference type="ChEBI" id="CHEBI:71395"/>
        <dbReference type="ChEBI" id="CHEBI:172878"/>
    </reaction>
    <physiologicalReaction direction="left-to-right" evidence="10">
        <dbReference type="Rhea" id="RHEA:67393"/>
    </physiologicalReaction>
</comment>
<comment type="function">
    <text evidence="21">Oxidized purine nucleoside triphosphate hydrolase which is a prominent sanitizer of the oxidized nucleotide pool. Catalyzes the hydrolysis of 2-oxo-dATP (2-hydroxy-dATP) into 2-oxo-dAMP. Also has a significant hydrolase activity toward 2-oxo-ATP, 8-oxo-dGTP and 8-oxo-dATP. Through the hydrolysis of oxidized purine nucleoside triphosphates, prevents their incorporation into DNA and the subsequent transversions A:T to C:G and G:C to T:A. Also catalyzes the hydrolysis of methylated purine nucleoside triphosphate preventing their integration into DNA. Through this antimutagenic activity protects cells from oxidative stress.</text>
</comment>
<evidence type="ECO:0000256" key="17">
    <source>
        <dbReference type="ARBA" id="ARBA00032071"/>
    </source>
</evidence>
<evidence type="ECO:0000256" key="19">
    <source>
        <dbReference type="ARBA" id="ARBA00048894"/>
    </source>
</evidence>
<feature type="domain" description="Nudix hydrolase" evidence="22">
    <location>
        <begin position="13"/>
        <end position="144"/>
    </location>
</feature>
<dbReference type="CDD" id="cd03427">
    <property type="entry name" value="NUDIX_MTH1_Nudt1"/>
    <property type="match status" value="1"/>
</dbReference>
<evidence type="ECO:0000256" key="9">
    <source>
        <dbReference type="ARBA" id="ARBA00024486"/>
    </source>
</evidence>
<gene>
    <name evidence="23" type="ORF">KC675_01265</name>
</gene>
<reference evidence="23" key="1">
    <citation type="submission" date="2020-04" db="EMBL/GenBank/DDBJ databases">
        <authorList>
            <person name="Zhang T."/>
        </authorList>
    </citation>
    <scope>NUCLEOTIDE SEQUENCE</scope>
    <source>
        <strain evidence="23">HKST-UBA15</strain>
    </source>
</reference>
<evidence type="ECO:0000256" key="13">
    <source>
        <dbReference type="ARBA" id="ARBA00029673"/>
    </source>
</evidence>
<keyword evidence="4" id="KW-0479">Metal-binding</keyword>
<dbReference type="PANTHER" id="PTHR43758">
    <property type="entry name" value="7,8-DIHYDRO-8-OXOGUANINE TRIPHOSPHATASE"/>
    <property type="match status" value="1"/>
</dbReference>
<evidence type="ECO:0000256" key="11">
    <source>
        <dbReference type="ARBA" id="ARBA00026103"/>
    </source>
</evidence>
<sequence length="168" mass="19514">MTKIDEYLKKDLNYVQAVAGFMVKDGKVLLGKRKKVSNDLGKDLYAGIGGKVDGEESTDECLEREILEEIGVKVTKYQKFGQLKYINPHNPQWDMEGHFYLITKWSGKPEESEVIKPIWFNLDEIPRENMFSDNKYWLDLLFAGKSFEGVFLFGSEKSQVEEYRLIEI</sequence>
<comment type="catalytic activity">
    <reaction evidence="20">
        <text>N(6)-methyl-dATP + H2O = N(6)-methyl-dAMP + diphosphate + H(+)</text>
        <dbReference type="Rhea" id="RHEA:67604"/>
        <dbReference type="ChEBI" id="CHEBI:15377"/>
        <dbReference type="ChEBI" id="CHEBI:15378"/>
        <dbReference type="ChEBI" id="CHEBI:33019"/>
        <dbReference type="ChEBI" id="CHEBI:169976"/>
        <dbReference type="ChEBI" id="CHEBI:172872"/>
    </reaction>
    <physiologicalReaction direction="left-to-right" evidence="20">
        <dbReference type="Rhea" id="RHEA:67605"/>
    </physiologicalReaction>
</comment>
<comment type="catalytic activity">
    <reaction evidence="7">
        <text>8-oxo-dATP + H2O = 8-oxo-dAMP + diphosphate + H(+)</text>
        <dbReference type="Rhea" id="RHEA:65396"/>
        <dbReference type="ChEBI" id="CHEBI:15377"/>
        <dbReference type="ChEBI" id="CHEBI:15378"/>
        <dbReference type="ChEBI" id="CHEBI:33019"/>
        <dbReference type="ChEBI" id="CHEBI:71361"/>
        <dbReference type="ChEBI" id="CHEBI:172871"/>
    </reaction>
    <physiologicalReaction direction="left-to-right" evidence="7">
        <dbReference type="Rhea" id="RHEA:65397"/>
    </physiologicalReaction>
</comment>
<evidence type="ECO:0000256" key="18">
    <source>
        <dbReference type="ARBA" id="ARBA00048002"/>
    </source>
</evidence>
<dbReference type="InterPro" id="IPR000086">
    <property type="entry name" value="NUDIX_hydrolase_dom"/>
</dbReference>
<evidence type="ECO:0000256" key="16">
    <source>
        <dbReference type="ARBA" id="ARBA00031927"/>
    </source>
</evidence>
<evidence type="ECO:0000256" key="12">
    <source>
        <dbReference type="ARBA" id="ARBA00026218"/>
    </source>
</evidence>
<evidence type="ECO:0000256" key="15">
    <source>
        <dbReference type="ARBA" id="ARBA00030682"/>
    </source>
</evidence>
<evidence type="ECO:0000256" key="5">
    <source>
        <dbReference type="ARBA" id="ARBA00022801"/>
    </source>
</evidence>
<accession>A0A955L065</accession>
<evidence type="ECO:0000256" key="4">
    <source>
        <dbReference type="ARBA" id="ARBA00022723"/>
    </source>
</evidence>
<dbReference type="GO" id="GO:0005737">
    <property type="term" value="C:cytoplasm"/>
    <property type="evidence" value="ECO:0007669"/>
    <property type="project" value="TreeGrafter"/>
</dbReference>
<comment type="catalytic activity">
    <reaction evidence="19">
        <text>O(6)-methyl-dGTP + H2O = O(6)-methyl-dGMP + diphosphate + H(+)</text>
        <dbReference type="Rhea" id="RHEA:67600"/>
        <dbReference type="ChEBI" id="CHEBI:15377"/>
        <dbReference type="ChEBI" id="CHEBI:15378"/>
        <dbReference type="ChEBI" id="CHEBI:33019"/>
        <dbReference type="ChEBI" id="CHEBI:169974"/>
        <dbReference type="ChEBI" id="CHEBI:169975"/>
    </reaction>
    <physiologicalReaction direction="left-to-right" evidence="19">
        <dbReference type="Rhea" id="RHEA:67601"/>
    </physiologicalReaction>
</comment>
<comment type="catalytic activity">
    <reaction evidence="8">
        <text>2-oxo-dATP + H2O = 2-oxo-dAMP + diphosphate + H(+)</text>
        <dbReference type="Rhea" id="RHEA:31583"/>
        <dbReference type="ChEBI" id="CHEBI:15377"/>
        <dbReference type="ChEBI" id="CHEBI:15378"/>
        <dbReference type="ChEBI" id="CHEBI:33019"/>
        <dbReference type="ChEBI" id="CHEBI:63212"/>
        <dbReference type="ChEBI" id="CHEBI:77897"/>
        <dbReference type="EC" id="3.6.1.56"/>
    </reaction>
    <physiologicalReaction direction="left-to-right" evidence="8">
        <dbReference type="Rhea" id="RHEA:31584"/>
    </physiologicalReaction>
</comment>
<reference evidence="23" key="2">
    <citation type="journal article" date="2021" name="Microbiome">
        <title>Successional dynamics and alternative stable states in a saline activated sludge microbial community over 9 years.</title>
        <authorList>
            <person name="Wang Y."/>
            <person name="Ye J."/>
            <person name="Ju F."/>
            <person name="Liu L."/>
            <person name="Boyd J.A."/>
            <person name="Deng Y."/>
            <person name="Parks D.H."/>
            <person name="Jiang X."/>
            <person name="Yin X."/>
            <person name="Woodcroft B.J."/>
            <person name="Tyson G.W."/>
            <person name="Hugenholtz P."/>
            <person name="Polz M.F."/>
            <person name="Zhang T."/>
        </authorList>
    </citation>
    <scope>NUCLEOTIDE SEQUENCE</scope>
    <source>
        <strain evidence="23">HKST-UBA15</strain>
    </source>
</reference>
<comment type="caution">
    <text evidence="23">The sequence shown here is derived from an EMBL/GenBank/DDBJ whole genome shotgun (WGS) entry which is preliminary data.</text>
</comment>
<dbReference type="PRINTS" id="PR01403">
    <property type="entry name" value="8OXTPHPHTASE"/>
</dbReference>
<comment type="subunit">
    <text evidence="3">Monomer.</text>
</comment>
<dbReference type="PROSITE" id="PS00893">
    <property type="entry name" value="NUDIX_BOX"/>
    <property type="match status" value="1"/>
</dbReference>
<comment type="cofactor">
    <cofactor evidence="1">
        <name>Mg(2+)</name>
        <dbReference type="ChEBI" id="CHEBI:18420"/>
    </cofactor>
</comment>
<evidence type="ECO:0000259" key="22">
    <source>
        <dbReference type="PROSITE" id="PS51462"/>
    </source>
</evidence>
<evidence type="ECO:0000256" key="8">
    <source>
        <dbReference type="ARBA" id="ARBA00024459"/>
    </source>
</evidence>
<dbReference type="EC" id="3.6.1.56" evidence="11"/>
<keyword evidence="6" id="KW-0460">Magnesium</keyword>
<dbReference type="GO" id="GO:0008413">
    <property type="term" value="F:8-oxo-7,8-dihydroguanosine triphosphate pyrophosphatase activity"/>
    <property type="evidence" value="ECO:0007669"/>
    <property type="project" value="InterPro"/>
</dbReference>
<comment type="similarity">
    <text evidence="2">Belongs to the Nudix hydrolase family.</text>
</comment>
<evidence type="ECO:0000256" key="6">
    <source>
        <dbReference type="ARBA" id="ARBA00022842"/>
    </source>
</evidence>
<dbReference type="AlphaFoldDB" id="A0A955L065"/>
<evidence type="ECO:0000256" key="7">
    <source>
        <dbReference type="ARBA" id="ARBA00024448"/>
    </source>
</evidence>
<proteinExistence type="inferred from homology"/>
<dbReference type="SUPFAM" id="SSF55811">
    <property type="entry name" value="Nudix"/>
    <property type="match status" value="1"/>
</dbReference>
<evidence type="ECO:0000256" key="2">
    <source>
        <dbReference type="ARBA" id="ARBA00005582"/>
    </source>
</evidence>
<evidence type="ECO:0000313" key="23">
    <source>
        <dbReference type="EMBL" id="MCA9379788.1"/>
    </source>
</evidence>
<evidence type="ECO:0000256" key="21">
    <source>
        <dbReference type="ARBA" id="ARBA00053094"/>
    </source>
</evidence>
<evidence type="ECO:0000313" key="24">
    <source>
        <dbReference type="Proteomes" id="UP000745577"/>
    </source>
</evidence>
<comment type="catalytic activity">
    <reaction evidence="18">
        <text>N(6)-methyl-ATP + H2O = N(6)-methyl-AMP + diphosphate + H(+)</text>
        <dbReference type="Rhea" id="RHEA:67608"/>
        <dbReference type="ChEBI" id="CHEBI:15377"/>
        <dbReference type="ChEBI" id="CHEBI:15378"/>
        <dbReference type="ChEBI" id="CHEBI:33019"/>
        <dbReference type="ChEBI" id="CHEBI:144842"/>
        <dbReference type="ChEBI" id="CHEBI:172873"/>
    </reaction>
    <physiologicalReaction direction="left-to-right" evidence="18">
        <dbReference type="Rhea" id="RHEA:67609"/>
    </physiologicalReaction>
</comment>
<dbReference type="GO" id="GO:0008828">
    <property type="term" value="F:dATP diphosphatase activity"/>
    <property type="evidence" value="ECO:0007669"/>
    <property type="project" value="UniProtKB-EC"/>
</dbReference>
<comment type="catalytic activity">
    <reaction evidence="9">
        <text>8-oxo-dGTP + H2O = 8-oxo-dGMP + diphosphate + H(+)</text>
        <dbReference type="Rhea" id="RHEA:31575"/>
        <dbReference type="ChEBI" id="CHEBI:15377"/>
        <dbReference type="ChEBI" id="CHEBI:15378"/>
        <dbReference type="ChEBI" id="CHEBI:33019"/>
        <dbReference type="ChEBI" id="CHEBI:63224"/>
        <dbReference type="ChEBI" id="CHEBI:77896"/>
    </reaction>
    <physiologicalReaction direction="left-to-right" evidence="9">
        <dbReference type="Rhea" id="RHEA:31576"/>
    </physiologicalReaction>
</comment>
<dbReference type="Gene3D" id="3.90.79.10">
    <property type="entry name" value="Nucleoside Triphosphate Pyrophosphohydrolase"/>
    <property type="match status" value="1"/>
</dbReference>
<evidence type="ECO:0000256" key="20">
    <source>
        <dbReference type="ARBA" id="ARBA00049032"/>
    </source>
</evidence>
<dbReference type="Proteomes" id="UP000745577">
    <property type="component" value="Unassembled WGS sequence"/>
</dbReference>
<dbReference type="InterPro" id="IPR003563">
    <property type="entry name" value="8ODP"/>
</dbReference>
<dbReference type="InterPro" id="IPR015797">
    <property type="entry name" value="NUDIX_hydrolase-like_dom_sf"/>
</dbReference>
<dbReference type="GO" id="GO:0046872">
    <property type="term" value="F:metal ion binding"/>
    <property type="evidence" value="ECO:0007669"/>
    <property type="project" value="UniProtKB-KW"/>
</dbReference>
<dbReference type="PANTHER" id="PTHR43758:SF2">
    <property type="entry name" value="OXIDIZED PURINE NUCLEOSIDE TRIPHOSPHATE HYDROLASE"/>
    <property type="match status" value="1"/>
</dbReference>
<evidence type="ECO:0000256" key="3">
    <source>
        <dbReference type="ARBA" id="ARBA00011245"/>
    </source>
</evidence>
<dbReference type="InterPro" id="IPR020084">
    <property type="entry name" value="NUDIX_hydrolase_CS"/>
</dbReference>
<organism evidence="23 24">
    <name type="scientific">Candidatus Dojkabacteria bacterium</name>
    <dbReference type="NCBI Taxonomy" id="2099670"/>
    <lineage>
        <taxon>Bacteria</taxon>
        <taxon>Candidatus Dojkabacteria</taxon>
    </lineage>
</organism>
<dbReference type="GO" id="GO:0042262">
    <property type="term" value="P:DNA protection"/>
    <property type="evidence" value="ECO:0007669"/>
    <property type="project" value="InterPro"/>
</dbReference>
<evidence type="ECO:0000256" key="1">
    <source>
        <dbReference type="ARBA" id="ARBA00001946"/>
    </source>
</evidence>
<dbReference type="PROSITE" id="PS51462">
    <property type="entry name" value="NUDIX"/>
    <property type="match status" value="1"/>
</dbReference>
<dbReference type="EMBL" id="JAGQLL010000012">
    <property type="protein sequence ID" value="MCA9379788.1"/>
    <property type="molecule type" value="Genomic_DNA"/>
</dbReference>
<keyword evidence="5" id="KW-0378">Hydrolase</keyword>